<dbReference type="EMBL" id="NXIB02000020">
    <property type="protein sequence ID" value="PHX56461.1"/>
    <property type="molecule type" value="Genomic_DNA"/>
</dbReference>
<dbReference type="Proteomes" id="UP000226442">
    <property type="component" value="Unassembled WGS sequence"/>
</dbReference>
<dbReference type="UniPathway" id="UPA00995"/>
<comment type="pathway">
    <text evidence="3">Quinol/quinone metabolism; 1,4-dihydroxy-2-naphthoate biosynthesis; 1,4-dihydroxy-2-naphthoate from chorismate: step 3/7.</text>
</comment>
<dbReference type="Gene3D" id="3.40.50.1820">
    <property type="entry name" value="alpha/beta hydrolase"/>
    <property type="match status" value="1"/>
</dbReference>
<comment type="pathway">
    <text evidence="3">Cofactor biosynthesis; phylloquinone biosynthesis.</text>
</comment>
<dbReference type="GO" id="GO:0009234">
    <property type="term" value="P:menaquinone biosynthetic process"/>
    <property type="evidence" value="ECO:0007669"/>
    <property type="project" value="UniProtKB-UniRule"/>
</dbReference>
<dbReference type="PANTHER" id="PTHR42916:SF1">
    <property type="entry name" value="PROTEIN PHYLLO, CHLOROPLASTIC"/>
    <property type="match status" value="1"/>
</dbReference>
<keyword evidence="1" id="KW-0474">Menaquinone biosynthesis</keyword>
<dbReference type="AlphaFoldDB" id="A0A2G4F419"/>
<dbReference type="InterPro" id="IPR000073">
    <property type="entry name" value="AB_hydrolase_1"/>
</dbReference>
<dbReference type="PANTHER" id="PTHR42916">
    <property type="entry name" value="2-SUCCINYL-5-ENOLPYRUVYL-6-HYDROXY-3-CYCLOHEXENE-1-CARBOXYLATE SYNTHASE"/>
    <property type="match status" value="1"/>
</dbReference>
<proteinExistence type="inferred from homology"/>
<sequence length="266" mass="30266">MDKFKNYNFHYSLTGNKNQPIILLLHGFICDSQDFSPIISLLCQNYCCLAVDLPGHGKTTVSGDETCYNISNVAQALIDLLDDLQINKCLLLGYSMGGRLGMYMTLYFPDRFEKVVLESASPGLKTEKERSHRLQSDLDTAQKLENSNLKDFLLNWYDRPLFQSLKKSPNFHQLIESRLANNPIELAKSLRNMGTGNQPSLWEKLAKNQIPLLLLVGEYDDKFKAINTEIANLCPVASLNIVPKSGHNVHFENIDKFVEIVRQFYD</sequence>
<dbReference type="Pfam" id="PF00561">
    <property type="entry name" value="Abhydrolase_1"/>
    <property type="match status" value="1"/>
</dbReference>
<dbReference type="PRINTS" id="PR00111">
    <property type="entry name" value="ABHYDROLASE"/>
</dbReference>
<keyword evidence="2 3" id="KW-0456">Lyase</keyword>
<organism evidence="5 6">
    <name type="scientific">Tychonema bourrellyi FEM_GT703</name>
    <dbReference type="NCBI Taxonomy" id="2040638"/>
    <lineage>
        <taxon>Bacteria</taxon>
        <taxon>Bacillati</taxon>
        <taxon>Cyanobacteriota</taxon>
        <taxon>Cyanophyceae</taxon>
        <taxon>Oscillatoriophycideae</taxon>
        <taxon>Oscillatoriales</taxon>
        <taxon>Microcoleaceae</taxon>
        <taxon>Tychonema</taxon>
    </lineage>
</organism>
<dbReference type="EC" id="4.2.99.20" evidence="3"/>
<comment type="subunit">
    <text evidence="3">Monomer.</text>
</comment>
<accession>A0A2G4F419</accession>
<dbReference type="OrthoDB" id="9808398at2"/>
<protein>
    <recommendedName>
        <fullName evidence="3">Putative 2-succinyl-6-hydroxy-2,4-cyclohexadiene-1-carboxylate synthase</fullName>
        <shortName evidence="3">SHCHC synthase</shortName>
        <ecNumber evidence="3">4.2.99.20</ecNumber>
    </recommendedName>
</protein>
<dbReference type="SUPFAM" id="SSF53474">
    <property type="entry name" value="alpha/beta-Hydrolases"/>
    <property type="match status" value="1"/>
</dbReference>
<dbReference type="HAMAP" id="MF_01660">
    <property type="entry name" value="MenH"/>
    <property type="match status" value="1"/>
</dbReference>
<name>A0A2G4F419_9CYAN</name>
<evidence type="ECO:0000256" key="2">
    <source>
        <dbReference type="ARBA" id="ARBA00023239"/>
    </source>
</evidence>
<dbReference type="GO" id="GO:0070205">
    <property type="term" value="F:2-succinyl-6-hydroxy-2,4-cyclohexadiene-1-carboxylate synthase activity"/>
    <property type="evidence" value="ECO:0007669"/>
    <property type="project" value="UniProtKB-UniRule"/>
</dbReference>
<comment type="similarity">
    <text evidence="3">Belongs to the AB hydrolase superfamily. MenH family.</text>
</comment>
<keyword evidence="6" id="KW-1185">Reference proteome</keyword>
<feature type="domain" description="AB hydrolase-1" evidence="4">
    <location>
        <begin position="20"/>
        <end position="253"/>
    </location>
</feature>
<dbReference type="UniPathway" id="UPA01057">
    <property type="reaction ID" value="UER00900"/>
</dbReference>
<evidence type="ECO:0000256" key="1">
    <source>
        <dbReference type="ARBA" id="ARBA00022428"/>
    </source>
</evidence>
<evidence type="ECO:0000313" key="6">
    <source>
        <dbReference type="Proteomes" id="UP000226442"/>
    </source>
</evidence>
<dbReference type="RefSeq" id="WP_096828673.1">
    <property type="nucleotide sequence ID" value="NZ_NXIB02000020.1"/>
</dbReference>
<evidence type="ECO:0000313" key="5">
    <source>
        <dbReference type="EMBL" id="PHX56461.1"/>
    </source>
</evidence>
<dbReference type="InterPro" id="IPR029058">
    <property type="entry name" value="AB_hydrolase_fold"/>
</dbReference>
<comment type="caution">
    <text evidence="5">The sequence shown here is derived from an EMBL/GenBank/DDBJ whole genome shotgun (WGS) entry which is preliminary data.</text>
</comment>
<gene>
    <name evidence="3 5" type="primary">menH</name>
    <name evidence="5" type="ORF">CP500_005525</name>
</gene>
<comment type="catalytic activity">
    <reaction evidence="3">
        <text>5-enolpyruvoyl-6-hydroxy-2-succinyl-cyclohex-3-ene-1-carboxylate = (1R,6R)-6-hydroxy-2-succinyl-cyclohexa-2,4-diene-1-carboxylate + pyruvate</text>
        <dbReference type="Rhea" id="RHEA:25597"/>
        <dbReference type="ChEBI" id="CHEBI:15361"/>
        <dbReference type="ChEBI" id="CHEBI:58689"/>
        <dbReference type="ChEBI" id="CHEBI:58818"/>
        <dbReference type="EC" id="4.2.99.20"/>
    </reaction>
</comment>
<reference evidence="5" key="1">
    <citation type="submission" date="2017-10" db="EMBL/GenBank/DDBJ databases">
        <title>Draft genome sequence of the planktic cyanobacteria Tychonema bourrellyi isolated from alpine lentic freshwater.</title>
        <authorList>
            <person name="Tett A."/>
            <person name="Armanini F."/>
            <person name="Asnicar F."/>
            <person name="Boscaini A."/>
            <person name="Pasolli E."/>
            <person name="Zolfo M."/>
            <person name="Donati C."/>
            <person name="Salmaso N."/>
            <person name="Segata N."/>
        </authorList>
    </citation>
    <scope>NUCLEOTIDE SEQUENCE</scope>
    <source>
        <strain evidence="5">FEM_GT703</strain>
    </source>
</reference>
<comment type="function">
    <text evidence="3">Catalyzes a proton abstraction reaction that results in 2,5-elimination of pyruvate from 2-succinyl-5-enolpyruvyl-6-hydroxy-3-cyclohexene-1-carboxylate (SEPHCHC) and the formation of 2-succinyl-6-hydroxy-2,4-cyclohexadiene-1-carboxylate (SHCHC).</text>
</comment>
<dbReference type="NCBIfam" id="TIGR03695">
    <property type="entry name" value="menH_SHCHC"/>
    <property type="match status" value="1"/>
</dbReference>
<dbReference type="InterPro" id="IPR022485">
    <property type="entry name" value="SHCHC_synthase_MenH"/>
</dbReference>
<dbReference type="GO" id="GO:0042372">
    <property type="term" value="P:phylloquinone biosynthetic process"/>
    <property type="evidence" value="ECO:0007669"/>
    <property type="project" value="UniProtKB-UniRule"/>
</dbReference>
<evidence type="ECO:0000259" key="4">
    <source>
        <dbReference type="Pfam" id="PF00561"/>
    </source>
</evidence>
<evidence type="ECO:0000256" key="3">
    <source>
        <dbReference type="HAMAP-Rule" id="MF_01660"/>
    </source>
</evidence>